<keyword evidence="6" id="KW-0812">Transmembrane</keyword>
<keyword evidence="8" id="KW-1185">Reference proteome</keyword>
<feature type="binding site" evidence="3">
    <location>
        <begin position="488"/>
        <end position="489"/>
    </location>
    <ligand>
        <name>L-glutamate</name>
        <dbReference type="ChEBI" id="CHEBI:29985"/>
    </ligand>
</feature>
<feature type="binding site" evidence="3">
    <location>
        <position position="510"/>
    </location>
    <ligand>
        <name>L-glutamate</name>
        <dbReference type="ChEBI" id="CHEBI:29985"/>
    </ligand>
</feature>
<dbReference type="EMBL" id="JBBPBK010000003">
    <property type="protein sequence ID" value="KAK9288117.1"/>
    <property type="molecule type" value="Genomic_DNA"/>
</dbReference>
<evidence type="ECO:0000256" key="2">
    <source>
        <dbReference type="PIRSR" id="PIRSR600101-1"/>
    </source>
</evidence>
<comment type="catalytic activity">
    <reaction evidence="5">
        <text>an N-terminal (5-L-glutamyl)-[peptide] + an alpha-amino acid = 5-L-glutamyl amino acid + an N-terminal L-alpha-aminoacyl-[peptide]</text>
        <dbReference type="Rhea" id="RHEA:23904"/>
        <dbReference type="Rhea" id="RHEA-COMP:9780"/>
        <dbReference type="Rhea" id="RHEA-COMP:9795"/>
        <dbReference type="ChEBI" id="CHEBI:77644"/>
        <dbReference type="ChEBI" id="CHEBI:78597"/>
        <dbReference type="ChEBI" id="CHEBI:78599"/>
        <dbReference type="ChEBI" id="CHEBI:78608"/>
        <dbReference type="EC" id="2.3.2.2"/>
    </reaction>
</comment>
<protein>
    <recommendedName>
        <fullName evidence="5">Glutathione hydrolase</fullName>
        <ecNumber evidence="5">2.3.2.2</ecNumber>
        <ecNumber evidence="5">3.4.19.13</ecNumber>
    </recommendedName>
    <alternativeName>
        <fullName evidence="5">Gamma-glutamyltransferase</fullName>
    </alternativeName>
    <alternativeName>
        <fullName evidence="5">Gamma-glutamyltranspeptidase</fullName>
    </alternativeName>
</protein>
<dbReference type="AlphaFoldDB" id="A0AAP0S024"/>
<dbReference type="Gene3D" id="3.60.20.40">
    <property type="match status" value="1"/>
</dbReference>
<dbReference type="SUPFAM" id="SSF56235">
    <property type="entry name" value="N-terminal nucleophile aminohydrolases (Ntn hydrolases)"/>
    <property type="match status" value="1"/>
</dbReference>
<dbReference type="InterPro" id="IPR043138">
    <property type="entry name" value="GGT_lsub"/>
</dbReference>
<accession>A0AAP0S024</accession>
<keyword evidence="6" id="KW-0472">Membrane</keyword>
<dbReference type="GO" id="GO:0005886">
    <property type="term" value="C:plasma membrane"/>
    <property type="evidence" value="ECO:0007669"/>
    <property type="project" value="TreeGrafter"/>
</dbReference>
<dbReference type="GO" id="GO:0036374">
    <property type="term" value="F:glutathione hydrolase activity"/>
    <property type="evidence" value="ECO:0007669"/>
    <property type="project" value="UniProtKB-UniRule"/>
</dbReference>
<dbReference type="FunFam" id="1.10.246.130:FF:000001">
    <property type="entry name" value="Gamma-glutamyltransferase 5 isoform 1"/>
    <property type="match status" value="1"/>
</dbReference>
<dbReference type="Pfam" id="PF01019">
    <property type="entry name" value="G_glu_transpept"/>
    <property type="match status" value="1"/>
</dbReference>
<evidence type="ECO:0000256" key="1">
    <source>
        <dbReference type="ARBA" id="ARBA00022737"/>
    </source>
</evidence>
<dbReference type="PRINTS" id="PR01210">
    <property type="entry name" value="GGTRANSPTASE"/>
</dbReference>
<organism evidence="7 8">
    <name type="scientific">Liquidambar formosana</name>
    <name type="common">Formosan gum</name>
    <dbReference type="NCBI Taxonomy" id="63359"/>
    <lineage>
        <taxon>Eukaryota</taxon>
        <taxon>Viridiplantae</taxon>
        <taxon>Streptophyta</taxon>
        <taxon>Embryophyta</taxon>
        <taxon>Tracheophyta</taxon>
        <taxon>Spermatophyta</taxon>
        <taxon>Magnoliopsida</taxon>
        <taxon>eudicotyledons</taxon>
        <taxon>Gunneridae</taxon>
        <taxon>Pentapetalae</taxon>
        <taxon>Saxifragales</taxon>
        <taxon>Altingiaceae</taxon>
        <taxon>Liquidambar</taxon>
    </lineage>
</organism>
<evidence type="ECO:0000256" key="4">
    <source>
        <dbReference type="PROSITE-ProRule" id="PRU00708"/>
    </source>
</evidence>
<keyword evidence="5" id="KW-0378">Hydrolase</keyword>
<evidence type="ECO:0000256" key="5">
    <source>
        <dbReference type="RuleBase" id="RU368068"/>
    </source>
</evidence>
<sequence>MREWGWQFLIHACGPRPELMGSGCFMGTKPTGLVWIRTQYTTLALIWPSIAFLLFLLLPFTSSLGTMTVNNTTRREVITARQGVVATDDGRCSRIGRDVLREGGNAIDASVAAALCLGVVSPASSGIGGGAFMLVSLANGTVQAFDMRETAPMLSSQNMYNGNASLKASGVLSIAVPGELAGLHKAWEQHGRLSWERLVRPAEHLARMGFKISPYLHMQMVKTESGIMADVGLRDIFTSNSKLLQPGDICQNKKLAKTLRSLSKYGSQAFYNGSIGIKLIRDVRKLGGMLTMEDLRRYQVKLREPVSAEILGLKIVGMPPPSSGGAAMILILNILAQYGVPSGVSGPLGIHREIEALKHAFSVRMNIGDPDFVNMSKVLADMLSPKFALELKKTIDDNMTFNSSYYGGRWNQIQDHGTSHISIVDREQNAVSMTNTVNSYFGAGILSPSTGIVLNNEMDDFSIPGNISAGLRPPAPANFIRPAKRPLSTMAPTIILKDKQLKAVVGASGGAMIIAGTTEVLLNHFARGMDPFSSVMAPRVYHQLIPNVVSYENWTTVSSDHFEVPAETREVLKKKGHVLQGLAGGTICQFVVQRLESAKEDGGKGFGELVAVSAKHQCIGLCECIYIDSNSSLMETSVAPSMATPLDFYASVLQASQKSKDPFARKSIHARIIKAGLHFSAFLMNDLINFNANIGFFFDARRVFDEIPVKNTYFWNTILSTYTKHGRIDAAHRIFEEMPNRDSISWTAMIVGYNQMGRFENPIQMFLEMVFCRVPPTQLTITDVFASCVAIEALDG</sequence>
<dbReference type="NCBIfam" id="TIGR00756">
    <property type="entry name" value="PPR"/>
    <property type="match status" value="1"/>
</dbReference>
<evidence type="ECO:0000313" key="7">
    <source>
        <dbReference type="EMBL" id="KAK9288117.1"/>
    </source>
</evidence>
<name>A0AAP0S024_LIQFO</name>
<dbReference type="FunFam" id="1.25.40.10:FF:000442">
    <property type="entry name" value="Pentatricopeptide repeat-containing protein At3g49710"/>
    <property type="match status" value="1"/>
</dbReference>
<dbReference type="PANTHER" id="PTHR11686">
    <property type="entry name" value="GAMMA GLUTAMYL TRANSPEPTIDASE"/>
    <property type="match status" value="1"/>
</dbReference>
<feature type="binding site" evidence="3">
    <location>
        <position position="148"/>
    </location>
    <ligand>
        <name>L-glutamate</name>
        <dbReference type="ChEBI" id="CHEBI:29985"/>
    </ligand>
</feature>
<dbReference type="InterPro" id="IPR029055">
    <property type="entry name" value="Ntn_hydrolases_N"/>
</dbReference>
<evidence type="ECO:0000256" key="3">
    <source>
        <dbReference type="PIRSR" id="PIRSR600101-2"/>
    </source>
</evidence>
<dbReference type="InterPro" id="IPR043137">
    <property type="entry name" value="GGT_ssub_C"/>
</dbReference>
<feature type="transmembrane region" description="Helical" evidence="6">
    <location>
        <begin position="40"/>
        <end position="60"/>
    </location>
</feature>
<evidence type="ECO:0000313" key="8">
    <source>
        <dbReference type="Proteomes" id="UP001415857"/>
    </source>
</evidence>
<feature type="repeat" description="PPR" evidence="4">
    <location>
        <begin position="711"/>
        <end position="745"/>
    </location>
</feature>
<dbReference type="InterPro" id="IPR000101">
    <property type="entry name" value="GGT_peptidase"/>
</dbReference>
<dbReference type="NCBIfam" id="TIGR00066">
    <property type="entry name" value="g_glut_trans"/>
    <property type="match status" value="1"/>
</dbReference>
<dbReference type="Pfam" id="PF01535">
    <property type="entry name" value="PPR"/>
    <property type="match status" value="2"/>
</dbReference>
<dbReference type="PROSITE" id="PS51375">
    <property type="entry name" value="PPR"/>
    <property type="match status" value="1"/>
</dbReference>
<dbReference type="EC" id="2.3.2.2" evidence="5"/>
<comment type="catalytic activity">
    <reaction evidence="5">
        <text>glutathione + H2O = L-cysteinylglycine + L-glutamate</text>
        <dbReference type="Rhea" id="RHEA:28807"/>
        <dbReference type="ChEBI" id="CHEBI:15377"/>
        <dbReference type="ChEBI" id="CHEBI:29985"/>
        <dbReference type="ChEBI" id="CHEBI:57925"/>
        <dbReference type="ChEBI" id="CHEBI:61694"/>
        <dbReference type="EC" id="3.4.19.13"/>
    </reaction>
</comment>
<dbReference type="Proteomes" id="UP001415857">
    <property type="component" value="Unassembled WGS sequence"/>
</dbReference>
<dbReference type="Gene3D" id="1.25.40.10">
    <property type="entry name" value="Tetratricopeptide repeat domain"/>
    <property type="match status" value="1"/>
</dbReference>
<comment type="function">
    <text evidence="5">Cleaves the gamma-glutamyl peptide bond of glutathione and glutathione conjugates.</text>
</comment>
<dbReference type="InterPro" id="IPR002885">
    <property type="entry name" value="PPR_rpt"/>
</dbReference>
<comment type="pathway">
    <text evidence="5">Sulfur metabolism; glutathione metabolism.</text>
</comment>
<comment type="caution">
    <text evidence="7">The sequence shown here is derived from an EMBL/GenBank/DDBJ whole genome shotgun (WGS) entry which is preliminary data.</text>
</comment>
<feature type="active site" description="Nucleophile" evidence="2">
    <location>
        <position position="418"/>
    </location>
</feature>
<keyword evidence="5" id="KW-0012">Acyltransferase</keyword>
<feature type="binding site" evidence="3">
    <location>
        <position position="460"/>
    </location>
    <ligand>
        <name>L-glutamate</name>
        <dbReference type="ChEBI" id="CHEBI:29985"/>
    </ligand>
</feature>
<feature type="binding site" evidence="3">
    <location>
        <begin position="436"/>
        <end position="438"/>
    </location>
    <ligand>
        <name>L-glutamate</name>
        <dbReference type="ChEBI" id="CHEBI:29985"/>
    </ligand>
</feature>
<dbReference type="EC" id="3.4.19.13" evidence="5"/>
<keyword evidence="6" id="KW-1133">Transmembrane helix</keyword>
<keyword evidence="5" id="KW-0808">Transferase</keyword>
<keyword evidence="1" id="KW-0677">Repeat</keyword>
<reference evidence="7 8" key="1">
    <citation type="journal article" date="2024" name="Plant J.">
        <title>Genome sequences and population genomics reveal climatic adaptation and genomic divergence between two closely related sweetgum species.</title>
        <authorList>
            <person name="Xu W.Q."/>
            <person name="Ren C.Q."/>
            <person name="Zhang X.Y."/>
            <person name="Comes H.P."/>
            <person name="Liu X.H."/>
            <person name="Li Y.G."/>
            <person name="Kettle C.J."/>
            <person name="Jalonen R."/>
            <person name="Gaisberger H."/>
            <person name="Ma Y.Z."/>
            <person name="Qiu Y.X."/>
        </authorList>
    </citation>
    <scope>NUCLEOTIDE SEQUENCE [LARGE SCALE GENOMIC DNA]</scope>
    <source>
        <strain evidence="7">Hangzhou</strain>
    </source>
</reference>
<dbReference type="PANTHER" id="PTHR11686:SF34">
    <property type="entry name" value="GLUTATHIONE HYDROLASE 1-RELATED"/>
    <property type="match status" value="1"/>
</dbReference>
<evidence type="ECO:0000256" key="6">
    <source>
        <dbReference type="SAM" id="Phobius"/>
    </source>
</evidence>
<dbReference type="Gene3D" id="1.10.246.130">
    <property type="match status" value="1"/>
</dbReference>
<gene>
    <name evidence="7" type="ORF">L1049_016565</name>
</gene>
<dbReference type="GO" id="GO:0006751">
    <property type="term" value="P:glutathione catabolic process"/>
    <property type="evidence" value="ECO:0007669"/>
    <property type="project" value="UniProtKB-UniRule"/>
</dbReference>
<dbReference type="GO" id="GO:0103068">
    <property type="term" value="F:leukotriene C4 gamma-glutamyl transferase activity"/>
    <property type="evidence" value="ECO:0007669"/>
    <property type="project" value="UniProtKB-EC"/>
</dbReference>
<proteinExistence type="predicted"/>
<dbReference type="InterPro" id="IPR011990">
    <property type="entry name" value="TPR-like_helical_dom_sf"/>
</dbReference>
<comment type="catalytic activity">
    <reaction evidence="5">
        <text>an S-substituted glutathione + H2O = an S-substituted L-cysteinylglycine + L-glutamate</text>
        <dbReference type="Rhea" id="RHEA:59468"/>
        <dbReference type="ChEBI" id="CHEBI:15377"/>
        <dbReference type="ChEBI" id="CHEBI:29985"/>
        <dbReference type="ChEBI" id="CHEBI:90779"/>
        <dbReference type="ChEBI" id="CHEBI:143103"/>
        <dbReference type="EC" id="3.4.19.13"/>
    </reaction>
</comment>